<proteinExistence type="predicted"/>
<accession>A0A5D8YY00</accession>
<dbReference type="EMBL" id="VTRV01000163">
    <property type="protein sequence ID" value="TZF86692.1"/>
    <property type="molecule type" value="Genomic_DNA"/>
</dbReference>
<protein>
    <submittedName>
        <fullName evidence="1">Uncharacterized protein</fullName>
    </submittedName>
</protein>
<dbReference type="OrthoDB" id="6024770at2"/>
<organism evidence="1 2">
    <name type="scientific">Cognatilysobacter lacus</name>
    <dbReference type="NCBI Taxonomy" id="1643323"/>
    <lineage>
        <taxon>Bacteria</taxon>
        <taxon>Pseudomonadati</taxon>
        <taxon>Pseudomonadota</taxon>
        <taxon>Gammaproteobacteria</taxon>
        <taxon>Lysobacterales</taxon>
        <taxon>Lysobacteraceae</taxon>
        <taxon>Cognatilysobacter</taxon>
    </lineage>
</organism>
<reference evidence="1 2" key="1">
    <citation type="submission" date="2019-08" db="EMBL/GenBank/DDBJ databases">
        <title>Draft genome sequence of Lysobacter sp. UKS-15.</title>
        <authorList>
            <person name="Im W.-T."/>
        </authorList>
    </citation>
    <scope>NUCLEOTIDE SEQUENCE [LARGE SCALE GENOMIC DNA]</scope>
    <source>
        <strain evidence="1 2">UKS-15</strain>
    </source>
</reference>
<dbReference type="Proteomes" id="UP000323164">
    <property type="component" value="Unassembled WGS sequence"/>
</dbReference>
<evidence type="ECO:0000313" key="2">
    <source>
        <dbReference type="Proteomes" id="UP000323164"/>
    </source>
</evidence>
<evidence type="ECO:0000313" key="1">
    <source>
        <dbReference type="EMBL" id="TZF86692.1"/>
    </source>
</evidence>
<keyword evidence="2" id="KW-1185">Reference proteome</keyword>
<dbReference type="AlphaFoldDB" id="A0A5D8YY00"/>
<sequence>MDTLFAVFAFLASLAGFHSGRDTVVHRVVTNGVYLLASRATVEAGVARFECMRSASGRCHYLVLPHDCSDSKACTGRRYDVAVGDVRQVAGLHAFRLCVSGDASAPAQCASSDGLAD</sequence>
<comment type="caution">
    <text evidence="1">The sequence shown here is derived from an EMBL/GenBank/DDBJ whole genome shotgun (WGS) entry which is preliminary data.</text>
</comment>
<name>A0A5D8YY00_9GAMM</name>
<gene>
    <name evidence="1" type="ORF">FW784_12025</name>
</gene>
<dbReference type="RefSeq" id="WP_149353583.1">
    <property type="nucleotide sequence ID" value="NZ_VTRV01000163.1"/>
</dbReference>